<dbReference type="GO" id="GO:0005975">
    <property type="term" value="P:carbohydrate metabolic process"/>
    <property type="evidence" value="ECO:0007669"/>
    <property type="project" value="InterPro"/>
</dbReference>
<dbReference type="Pfam" id="PF07944">
    <property type="entry name" value="Beta-AFase-like_GH127_cat"/>
    <property type="match status" value="1"/>
</dbReference>
<dbReference type="PANTHER" id="PTHR31151:SF0">
    <property type="entry name" value="PROLINE-TRNA LIGASE (DUF1680)"/>
    <property type="match status" value="1"/>
</dbReference>
<feature type="non-terminal residue" evidence="2">
    <location>
        <position position="271"/>
    </location>
</feature>
<name>X0V712_9ZZZZ</name>
<dbReference type="InterPro" id="IPR012878">
    <property type="entry name" value="Beta-AFase-like_GH127_cat"/>
</dbReference>
<dbReference type="InterPro" id="IPR008928">
    <property type="entry name" value="6-hairpin_glycosidase_sf"/>
</dbReference>
<dbReference type="PANTHER" id="PTHR31151">
    <property type="entry name" value="PROLINE-TRNA LIGASE (DUF1680)"/>
    <property type="match status" value="1"/>
</dbReference>
<feature type="non-terminal residue" evidence="2">
    <location>
        <position position="1"/>
    </location>
</feature>
<proteinExistence type="predicted"/>
<dbReference type="AlphaFoldDB" id="X0V712"/>
<sequence>PKADGWFGPDKGRKGAATRLQGREDLWPNMIMLFCLQNYYEFTSDERVIDLMTNYMKYLTTVPEERFLVGYWPRMRGGDLLYSVYWLYNRTGDEFLLELAKKVHRRTAEWEKDVINWHNVNMSQGFGQPATFYMQSKDPNHLLAAERNWRKIRDLYGQVPGGMFGGDENCRPGFTGPRQAVETCGMVEMMLSHEILLTITGNAKWADRCEDVAFNSLPAAFTPDLKALHYLTAPNMILCDRHNKSPGLQNGGPMLLFDPHRHRCCQHNTGH</sequence>
<gene>
    <name evidence="2" type="ORF">S01H1_35018</name>
</gene>
<evidence type="ECO:0000259" key="1">
    <source>
        <dbReference type="Pfam" id="PF07944"/>
    </source>
</evidence>
<comment type="caution">
    <text evidence="2">The sequence shown here is derived from an EMBL/GenBank/DDBJ whole genome shotgun (WGS) entry which is preliminary data.</text>
</comment>
<accession>X0V712</accession>
<reference evidence="2" key="1">
    <citation type="journal article" date="2014" name="Front. Microbiol.">
        <title>High frequency of phylogenetically diverse reductive dehalogenase-homologous genes in deep subseafloor sedimentary metagenomes.</title>
        <authorList>
            <person name="Kawai M."/>
            <person name="Futagami T."/>
            <person name="Toyoda A."/>
            <person name="Takaki Y."/>
            <person name="Nishi S."/>
            <person name="Hori S."/>
            <person name="Arai W."/>
            <person name="Tsubouchi T."/>
            <person name="Morono Y."/>
            <person name="Uchiyama I."/>
            <person name="Ito T."/>
            <person name="Fujiyama A."/>
            <person name="Inagaki F."/>
            <person name="Takami H."/>
        </authorList>
    </citation>
    <scope>NUCLEOTIDE SEQUENCE</scope>
    <source>
        <strain evidence="2">Expedition CK06-06</strain>
    </source>
</reference>
<organism evidence="2">
    <name type="scientific">marine sediment metagenome</name>
    <dbReference type="NCBI Taxonomy" id="412755"/>
    <lineage>
        <taxon>unclassified sequences</taxon>
        <taxon>metagenomes</taxon>
        <taxon>ecological metagenomes</taxon>
    </lineage>
</organism>
<evidence type="ECO:0000313" key="2">
    <source>
        <dbReference type="EMBL" id="GAG08288.1"/>
    </source>
</evidence>
<dbReference type="EMBL" id="BARS01021842">
    <property type="protein sequence ID" value="GAG08288.1"/>
    <property type="molecule type" value="Genomic_DNA"/>
</dbReference>
<protein>
    <recommendedName>
        <fullName evidence="1">Non-reducing end beta-L-arabinofuranosidase-like GH127 catalytic domain-containing protein</fullName>
    </recommendedName>
</protein>
<dbReference type="SUPFAM" id="SSF48208">
    <property type="entry name" value="Six-hairpin glycosidases"/>
    <property type="match status" value="1"/>
</dbReference>
<feature type="domain" description="Non-reducing end beta-L-arabinofuranosidase-like GH127 catalytic" evidence="1">
    <location>
        <begin position="14"/>
        <end position="269"/>
    </location>
</feature>